<feature type="domain" description="GTF3C1 extended winged-helix" evidence="8">
    <location>
        <begin position="494"/>
        <end position="609"/>
    </location>
</feature>
<evidence type="ECO:0000313" key="14">
    <source>
        <dbReference type="EMBL" id="KAE9211171.1"/>
    </source>
</evidence>
<organism evidence="9 18">
    <name type="scientific">Phytophthora fragariae</name>
    <dbReference type="NCBI Taxonomy" id="53985"/>
    <lineage>
        <taxon>Eukaryota</taxon>
        <taxon>Sar</taxon>
        <taxon>Stramenopiles</taxon>
        <taxon>Oomycota</taxon>
        <taxon>Peronosporomycetes</taxon>
        <taxon>Peronosporales</taxon>
        <taxon>Peronosporaceae</taxon>
        <taxon>Phytophthora</taxon>
    </lineage>
</organism>
<dbReference type="Pfam" id="PF24101">
    <property type="entry name" value="WHD_GTF3C1"/>
    <property type="match status" value="1"/>
</dbReference>
<gene>
    <name evidence="17" type="ORF">PF001_g10404</name>
    <name evidence="16" type="ORF">PF002_g12459</name>
    <name evidence="15" type="ORF">PF004_g10085</name>
    <name evidence="14" type="ORF">PF005_g11103</name>
    <name evidence="13" type="ORF">PF006_g10333</name>
    <name evidence="12" type="ORF">PF007_g10884</name>
    <name evidence="9" type="ORF">PF009_g12202</name>
    <name evidence="11" type="ORF">PF010_g10351</name>
    <name evidence="10" type="ORF">PF011_g10021</name>
</gene>
<dbReference type="InterPro" id="IPR056467">
    <property type="entry name" value="eWH_GTF3C1"/>
</dbReference>
<keyword evidence="2" id="KW-0597">Phosphoprotein</keyword>
<evidence type="ECO:0000313" key="22">
    <source>
        <dbReference type="Proteomes" id="UP000440732"/>
    </source>
</evidence>
<evidence type="ECO:0000313" key="15">
    <source>
        <dbReference type="EMBL" id="KAE9231927.1"/>
    </source>
</evidence>
<feature type="region of interest" description="Disordered" evidence="6">
    <location>
        <begin position="1030"/>
        <end position="1103"/>
    </location>
</feature>
<evidence type="ECO:0000256" key="6">
    <source>
        <dbReference type="SAM" id="MobiDB-lite"/>
    </source>
</evidence>
<dbReference type="Proteomes" id="UP000441208">
    <property type="component" value="Unassembled WGS sequence"/>
</dbReference>
<feature type="region of interest" description="Disordered" evidence="6">
    <location>
        <begin position="433"/>
        <end position="465"/>
    </location>
</feature>
<dbReference type="Proteomes" id="UP000437068">
    <property type="component" value="Unassembled WGS sequence"/>
</dbReference>
<evidence type="ECO:0000256" key="1">
    <source>
        <dbReference type="ARBA" id="ARBA00004123"/>
    </source>
</evidence>
<dbReference type="InterPro" id="IPR007309">
    <property type="entry name" value="TFIIIC_Bblock-bd"/>
</dbReference>
<dbReference type="EMBL" id="QXGF01000601">
    <property type="protein sequence ID" value="KAE8937905.1"/>
    <property type="molecule type" value="Genomic_DNA"/>
</dbReference>
<evidence type="ECO:0000313" key="10">
    <source>
        <dbReference type="EMBL" id="KAE9009991.1"/>
    </source>
</evidence>
<dbReference type="GO" id="GO:0003677">
    <property type="term" value="F:DNA binding"/>
    <property type="evidence" value="ECO:0007669"/>
    <property type="project" value="UniProtKB-KW"/>
</dbReference>
<evidence type="ECO:0000256" key="3">
    <source>
        <dbReference type="ARBA" id="ARBA00023125"/>
    </source>
</evidence>
<feature type="compositionally biased region" description="Low complexity" evidence="6">
    <location>
        <begin position="445"/>
        <end position="460"/>
    </location>
</feature>
<feature type="region of interest" description="Disordered" evidence="6">
    <location>
        <begin position="762"/>
        <end position="792"/>
    </location>
</feature>
<feature type="domain" description="B-block binding subunit of TFIIIC" evidence="7">
    <location>
        <begin position="175"/>
        <end position="243"/>
    </location>
</feature>
<evidence type="ECO:0000313" key="13">
    <source>
        <dbReference type="EMBL" id="KAE9144767.1"/>
    </source>
</evidence>
<dbReference type="Proteomes" id="UP000440367">
    <property type="component" value="Unassembled WGS sequence"/>
</dbReference>
<protein>
    <submittedName>
        <fullName evidence="9">Uncharacterized protein</fullName>
    </submittedName>
</protein>
<comment type="caution">
    <text evidence="9">The sequence shown here is derived from an EMBL/GenBank/DDBJ whole genome shotgun (WGS) entry which is preliminary data.</text>
</comment>
<evidence type="ECO:0000313" key="21">
    <source>
        <dbReference type="Proteomes" id="UP000440367"/>
    </source>
</evidence>
<dbReference type="EMBL" id="QXGA01000516">
    <property type="protein sequence ID" value="KAE9144767.1"/>
    <property type="molecule type" value="Genomic_DNA"/>
</dbReference>
<dbReference type="EMBL" id="QXGE01000523">
    <property type="protein sequence ID" value="KAE9310040.1"/>
    <property type="molecule type" value="Genomic_DNA"/>
</dbReference>
<dbReference type="InterPro" id="IPR044210">
    <property type="entry name" value="Tfc3-like"/>
</dbReference>
<reference evidence="18 19" key="1">
    <citation type="submission" date="2018-08" db="EMBL/GenBank/DDBJ databases">
        <title>Genomic investigation of the strawberry pathogen Phytophthora fragariae indicates pathogenicity is determined by transcriptional variation in three key races.</title>
        <authorList>
            <person name="Adams T.M."/>
            <person name="Armitage A.D."/>
            <person name="Sobczyk M.K."/>
            <person name="Bates H.J."/>
            <person name="Dunwell J.M."/>
            <person name="Nellist C.F."/>
            <person name="Harrison R.J."/>
        </authorList>
    </citation>
    <scope>NUCLEOTIDE SEQUENCE [LARGE SCALE GENOMIC DNA]</scope>
    <source>
        <strain evidence="17 20">A4</strain>
        <strain evidence="16 21">BC-1</strain>
        <strain evidence="15 25">BC-23</strain>
        <strain evidence="14 19">NOV-27</strain>
        <strain evidence="13 22">NOV-5</strain>
        <strain evidence="12 23">NOV-71</strain>
        <strain evidence="9 18">NOV-9</strain>
        <strain evidence="11 26">ONT-3</strain>
        <strain evidence="10 24">SCRP245</strain>
    </source>
</reference>
<keyword evidence="3" id="KW-0238">DNA-binding</keyword>
<evidence type="ECO:0000259" key="8">
    <source>
        <dbReference type="Pfam" id="PF24101"/>
    </source>
</evidence>
<dbReference type="OrthoDB" id="68020at2759"/>
<dbReference type="EMBL" id="QXFZ01000529">
    <property type="protein sequence ID" value="KAE9113017.1"/>
    <property type="molecule type" value="Genomic_DNA"/>
</dbReference>
<dbReference type="Proteomes" id="UP000460718">
    <property type="component" value="Unassembled WGS sequence"/>
</dbReference>
<evidence type="ECO:0000256" key="5">
    <source>
        <dbReference type="ARBA" id="ARBA00023242"/>
    </source>
</evidence>
<evidence type="ECO:0000259" key="7">
    <source>
        <dbReference type="Pfam" id="PF04182"/>
    </source>
</evidence>
<feature type="compositionally biased region" description="Acidic residues" evidence="6">
    <location>
        <begin position="769"/>
        <end position="780"/>
    </location>
</feature>
<evidence type="ECO:0000313" key="25">
    <source>
        <dbReference type="Proteomes" id="UP000476176"/>
    </source>
</evidence>
<dbReference type="EMBL" id="QXGB01000545">
    <property type="protein sequence ID" value="KAE9211171.1"/>
    <property type="molecule type" value="Genomic_DNA"/>
</dbReference>
<dbReference type="Proteomes" id="UP000476176">
    <property type="component" value="Unassembled WGS sequence"/>
</dbReference>
<dbReference type="GO" id="GO:0006384">
    <property type="term" value="P:transcription initiation at RNA polymerase III promoter"/>
    <property type="evidence" value="ECO:0007669"/>
    <property type="project" value="InterPro"/>
</dbReference>
<evidence type="ECO:0000313" key="18">
    <source>
        <dbReference type="Proteomes" id="UP000429523"/>
    </source>
</evidence>
<evidence type="ECO:0000313" key="24">
    <source>
        <dbReference type="Proteomes" id="UP000460718"/>
    </source>
</evidence>
<evidence type="ECO:0000313" key="12">
    <source>
        <dbReference type="EMBL" id="KAE9113017.1"/>
    </source>
</evidence>
<dbReference type="GO" id="GO:0005634">
    <property type="term" value="C:nucleus"/>
    <property type="evidence" value="ECO:0007669"/>
    <property type="project" value="UniProtKB-SubCell"/>
</dbReference>
<dbReference type="GO" id="GO:0000127">
    <property type="term" value="C:transcription factor TFIIIC complex"/>
    <property type="evidence" value="ECO:0007669"/>
    <property type="project" value="InterPro"/>
</dbReference>
<feature type="region of interest" description="Disordered" evidence="6">
    <location>
        <begin position="1307"/>
        <end position="1333"/>
    </location>
</feature>
<evidence type="ECO:0000313" key="20">
    <source>
        <dbReference type="Proteomes" id="UP000437068"/>
    </source>
</evidence>
<keyword evidence="4" id="KW-0804">Transcription</keyword>
<dbReference type="PANTHER" id="PTHR15180:SF1">
    <property type="entry name" value="GENERAL TRANSCRIPTION FACTOR 3C POLYPEPTIDE 1"/>
    <property type="match status" value="1"/>
</dbReference>
<dbReference type="Pfam" id="PF04182">
    <property type="entry name" value="B-block_TFIIIC"/>
    <property type="match status" value="1"/>
</dbReference>
<evidence type="ECO:0000313" key="26">
    <source>
        <dbReference type="Proteomes" id="UP000488956"/>
    </source>
</evidence>
<dbReference type="EMBL" id="QXFX01000520">
    <property type="protein sequence ID" value="KAE9112728.1"/>
    <property type="molecule type" value="Genomic_DNA"/>
</dbReference>
<dbReference type="PANTHER" id="PTHR15180">
    <property type="entry name" value="GENERAL TRANSCRIPTION FACTOR 3C POLYPEPTIDE 1"/>
    <property type="match status" value="1"/>
</dbReference>
<sequence length="1722" mass="192001">MSTRPSPGACARVRPPRELVAACMDHIALEGSAGLSVASLFSSVEPSGDVHVRRQVWRLLRSSYGVLRFFRGASAAAICSETSAKKRKRPGPLDNEQNAVEVKRELLEVAEAAELDAKTALTVEQLALMPYEEAVADRTQNQDQVMVVACEELRHRALNIPVKAIAADLGVEHLRILEAVGHARVRGVTVTTLTKLLGGGTVKRLHNCLDTLISYGLVVKRMMIVARPAMRRLNIIHLPRFAAEFKPQMFDESADFESDDQSKKILCAAAENYLKGLPTHSSVLSDLGRDLNLQKRHLEVLRSHIMQECKADENYPLELFQAVLQPSRRASLEPKILNCVRYKPPNTRRNSNCHRGIVLELGLLRQIYGIIEDSAENGATIIDLRNQIVLPGSKLPYKLVSVLAGMYRLKAESIILGKNKAFRLYLDSVAPSSNRTNKAPDVTDDTSSLTTHHSTDSTTVEEAPATEVKFERPYTVRANKALKVALGGAEVDGTTARRREHILERLEDEKIISLSSLRASVYSMETERANTEGEAVQSNGNSLMSSAAVGKMDIRSIFRIATELELSKKLRLLQLPLPARNVSTKFRALRCVVAPGYEHNDVFIQGFVENYCRDERLRRIHRNADKGEVVRFHKIGSGNNDELGHGSARKRRRTDTRIPRTSGDVVKELNSDCDGFSEAREAGFQTIRHASDIEAEVSDPPSPSRPEISYKIRRFVSQQKSGIHNQQFRKLGFAYGVMYRCKALHRFLWDALHKHGSNLQLPGDGSDGSVEELNDGDGECDGAGNSSGEPGSAVQGIVFSRESVLHSMPVHLYIQIFSGGGILTDAEFAVVEEAIAHQRTFDALPQVLREKIWSHESQRTAKVLGTLADLGLVLPHKIGMKHLVKILRTGYTDGRDGVLSRALKDNALGGLFRFNKQARIVLDDSGRRDCYFPPGEADTKRRGVNELDSIRIVGFTEKTYSFASTLPLTFSLGSGCDVDRYWEALECLCLEQMTMEVENPRKNEPAVSEVPKPIRTRARRMHRILAWIPKSRKPIPKHKREDGDDGNNPHFASGGIVSSNFRPRKKRRLSSAAGDGGGEVKRKHRKKHSINGEDENESKSEALTWTDEHEQLLVEYFIDSSKSRWKVSIPQGLQREKEQIAFRNHTISRTGFALVAIARKLGKRKIDVKKRLKEKLMEPVVKLLFENAKREAELSGNPGGLFDEEIAIQGSTRLTALFRRAIMMIVSPREEYHPLVAEELISFWTPHEIRLVWRYLWLKNWIVRASEKERGRGYCTSMRLQDSLKVTTLSYPLLLFQQAAEQESMVSSTLEEISAGRPEPSETKQRSASIGGPDNSDQLFEDDFLTNATPGQCALELGCQVLGTCSLTAVHTTIFDTGAGGDDALATQQTNGKRLPSSTKRESLLTCRSLKDRSGFAAHLANKVNVTKASALIDSWRVETKMDAVTVEDSDLLSACEAFSLEESDENNDLASCPLRCRNESEQVLAQTVVGHVRESGEEGLTLTSLMIRLRSATDGELRDALRMNVTGCLDSLVDQGVLICVNAYYDQRYIVKEHGDVWMLRPFSLVPSTSSMSTPQVVFEGEKDTLSFPWLKMDGGTNYKFLFAIQRKLLSLVIQTPGITERRAYIKMNKLLSLQDTREAMSLLVEEGLVYARAVTLPAAKASSLFEMSAQPSAPKVVKLLGSVLAYDRSMVEVHYFPHIECIQRFGSIVQDYQNEVFQND</sequence>
<accession>A0A6A3EWY7</accession>
<evidence type="ECO:0000313" key="9">
    <source>
        <dbReference type="EMBL" id="KAE8937905.1"/>
    </source>
</evidence>
<evidence type="ECO:0000256" key="4">
    <source>
        <dbReference type="ARBA" id="ARBA00023163"/>
    </source>
</evidence>
<evidence type="ECO:0000313" key="16">
    <source>
        <dbReference type="EMBL" id="KAE9232232.1"/>
    </source>
</evidence>
<comment type="subcellular location">
    <subcellularLocation>
        <location evidence="1">Nucleus</location>
    </subcellularLocation>
</comment>
<proteinExistence type="predicted"/>
<evidence type="ECO:0000256" key="2">
    <source>
        <dbReference type="ARBA" id="ARBA00022553"/>
    </source>
</evidence>
<dbReference type="Proteomes" id="UP000440732">
    <property type="component" value="Unassembled WGS sequence"/>
</dbReference>
<dbReference type="EMBL" id="QXGD01000602">
    <property type="protein sequence ID" value="KAE9232232.1"/>
    <property type="molecule type" value="Genomic_DNA"/>
</dbReference>
<dbReference type="EMBL" id="QXFW01000515">
    <property type="protein sequence ID" value="KAE9009991.1"/>
    <property type="molecule type" value="Genomic_DNA"/>
</dbReference>
<evidence type="ECO:0000313" key="17">
    <source>
        <dbReference type="EMBL" id="KAE9310040.1"/>
    </source>
</evidence>
<dbReference type="Proteomes" id="UP000433483">
    <property type="component" value="Unassembled WGS sequence"/>
</dbReference>
<dbReference type="Proteomes" id="UP000488956">
    <property type="component" value="Unassembled WGS sequence"/>
</dbReference>
<dbReference type="EMBL" id="QXGC01000512">
    <property type="protein sequence ID" value="KAE9231927.1"/>
    <property type="molecule type" value="Genomic_DNA"/>
</dbReference>
<keyword evidence="19" id="KW-1185">Reference proteome</keyword>
<evidence type="ECO:0000313" key="11">
    <source>
        <dbReference type="EMBL" id="KAE9112728.1"/>
    </source>
</evidence>
<name>A0A6A3EWY7_9STRA</name>
<evidence type="ECO:0000313" key="23">
    <source>
        <dbReference type="Proteomes" id="UP000441208"/>
    </source>
</evidence>
<dbReference type="GO" id="GO:0042791">
    <property type="term" value="P:5S class rRNA transcription by RNA polymerase III"/>
    <property type="evidence" value="ECO:0007669"/>
    <property type="project" value="TreeGrafter"/>
</dbReference>
<keyword evidence="5" id="KW-0539">Nucleus</keyword>
<dbReference type="Proteomes" id="UP000429523">
    <property type="component" value="Unassembled WGS sequence"/>
</dbReference>
<evidence type="ECO:0000313" key="19">
    <source>
        <dbReference type="Proteomes" id="UP000433483"/>
    </source>
</evidence>